<dbReference type="EMBL" id="JBDJPC010000004">
    <property type="protein sequence ID" value="KAL1505644.1"/>
    <property type="molecule type" value="Genomic_DNA"/>
</dbReference>
<gene>
    <name evidence="2" type="ORF">ABEB36_005162</name>
</gene>
<dbReference type="Proteomes" id="UP001566132">
    <property type="component" value="Unassembled WGS sequence"/>
</dbReference>
<comment type="caution">
    <text evidence="2">The sequence shown here is derived from an EMBL/GenBank/DDBJ whole genome shotgun (WGS) entry which is preliminary data.</text>
</comment>
<keyword evidence="3" id="KW-1185">Reference proteome</keyword>
<proteinExistence type="predicted"/>
<evidence type="ECO:0000313" key="3">
    <source>
        <dbReference type="Proteomes" id="UP001566132"/>
    </source>
</evidence>
<protein>
    <submittedName>
        <fullName evidence="2">Uncharacterized protein</fullName>
    </submittedName>
</protein>
<reference evidence="2 3" key="1">
    <citation type="submission" date="2024-05" db="EMBL/GenBank/DDBJ databases">
        <title>Genetic variation in Jamaican populations of the coffee berry borer (Hypothenemus hampei).</title>
        <authorList>
            <person name="Errbii M."/>
            <person name="Myrie A."/>
        </authorList>
    </citation>
    <scope>NUCLEOTIDE SEQUENCE [LARGE SCALE GENOMIC DNA]</scope>
    <source>
        <strain evidence="2">JA-Hopewell-2020-01-JO</strain>
        <tissue evidence="2">Whole body</tissue>
    </source>
</reference>
<dbReference type="AlphaFoldDB" id="A0ABD1EX86"/>
<feature type="region of interest" description="Disordered" evidence="1">
    <location>
        <begin position="205"/>
        <end position="236"/>
    </location>
</feature>
<sequence>MLKGKSICYPEECLNPECSKRKFFKEFSQNVPEKSSHFRQNSKRKFTTDSSEDVEKFLRLKNKNTLRERSVSYDCCWKNKQDKRYTGTNLSWKHISIPSVTSSRSDSHKKPLPYPNQFAEETEEEVISVDSAEDIEDIFQESSIFSTVFGTLYLRIEIDKEKLLHFINTLCFRTYFGPSLDETTVLTMEALNRLLRCLQKDREYSQKRREEPANHDDSSFGIGGDLTVPVDRPSVR</sequence>
<evidence type="ECO:0000256" key="1">
    <source>
        <dbReference type="SAM" id="MobiDB-lite"/>
    </source>
</evidence>
<name>A0ABD1EX86_HYPHA</name>
<feature type="compositionally biased region" description="Basic and acidic residues" evidence="1">
    <location>
        <begin position="205"/>
        <end position="218"/>
    </location>
</feature>
<organism evidence="2 3">
    <name type="scientific">Hypothenemus hampei</name>
    <name type="common">Coffee berry borer</name>
    <dbReference type="NCBI Taxonomy" id="57062"/>
    <lineage>
        <taxon>Eukaryota</taxon>
        <taxon>Metazoa</taxon>
        <taxon>Ecdysozoa</taxon>
        <taxon>Arthropoda</taxon>
        <taxon>Hexapoda</taxon>
        <taxon>Insecta</taxon>
        <taxon>Pterygota</taxon>
        <taxon>Neoptera</taxon>
        <taxon>Endopterygota</taxon>
        <taxon>Coleoptera</taxon>
        <taxon>Polyphaga</taxon>
        <taxon>Cucujiformia</taxon>
        <taxon>Curculionidae</taxon>
        <taxon>Scolytinae</taxon>
        <taxon>Hypothenemus</taxon>
    </lineage>
</organism>
<accession>A0ABD1EX86</accession>
<evidence type="ECO:0000313" key="2">
    <source>
        <dbReference type="EMBL" id="KAL1505644.1"/>
    </source>
</evidence>